<dbReference type="CTD" id="66057499"/>
<gene>
    <name evidence="2" type="primary">Bm10771</name>
    <name evidence="2" type="ORF">BM_BM10771</name>
</gene>
<dbReference type="RefSeq" id="XP_042938608.1">
    <property type="nucleotide sequence ID" value="XM_043082674.1"/>
</dbReference>
<keyword evidence="1" id="KW-0472">Membrane</keyword>
<keyword evidence="1" id="KW-0812">Transmembrane</keyword>
<organism evidence="2">
    <name type="scientific">Brugia malayi</name>
    <name type="common">Filarial nematode worm</name>
    <dbReference type="NCBI Taxonomy" id="6279"/>
    <lineage>
        <taxon>Eukaryota</taxon>
        <taxon>Metazoa</taxon>
        <taxon>Ecdysozoa</taxon>
        <taxon>Nematoda</taxon>
        <taxon>Chromadorea</taxon>
        <taxon>Rhabditida</taxon>
        <taxon>Spirurina</taxon>
        <taxon>Spiruromorpha</taxon>
        <taxon>Filarioidea</taxon>
        <taxon>Onchocercidae</taxon>
        <taxon>Brugia</taxon>
    </lineage>
</organism>
<keyword evidence="3" id="KW-1185">Reference proteome</keyword>
<dbReference type="Proteomes" id="UP000006672">
    <property type="component" value="Unassembled WGS sequence"/>
</dbReference>
<evidence type="ECO:0000256" key="1">
    <source>
        <dbReference type="SAM" id="Phobius"/>
    </source>
</evidence>
<dbReference type="GeneID" id="66057499"/>
<reference evidence="2" key="2">
    <citation type="submission" date="2019-04" db="EMBL/GenBank/DDBJ databases">
        <authorList>
            <person name="Howe K."/>
            <person name="Paulini M."/>
            <person name="Williams G."/>
        </authorList>
    </citation>
    <scope>NUCLEOTIDE SEQUENCE [LARGE SCALE GENOMIC DNA]</scope>
    <source>
        <strain evidence="2">FR3</strain>
    </source>
</reference>
<keyword evidence="1" id="KW-1133">Transmembrane helix</keyword>
<evidence type="ECO:0000313" key="4">
    <source>
        <dbReference type="WBParaSite" id="Bm10771.1"/>
    </source>
</evidence>
<dbReference type="EMBL" id="CAAKNF010000001">
    <property type="protein sequence ID" value="VIO99712.1"/>
    <property type="molecule type" value="Genomic_DNA"/>
</dbReference>
<dbReference type="KEGG" id="bmy:BM_BM10771"/>
<reference evidence="4" key="3">
    <citation type="submission" date="2022-04" db="UniProtKB">
        <authorList>
            <consortium name="WormBaseParasite"/>
        </authorList>
    </citation>
    <scope>IDENTIFICATION</scope>
</reference>
<reference evidence="3" key="1">
    <citation type="journal article" date="2007" name="Science">
        <title>Draft genome of the filarial nematode parasite Brugia malayi.</title>
        <authorList>
            <person name="Ghedin E."/>
            <person name="Wang S."/>
            <person name="Spiro D."/>
            <person name="Caler E."/>
            <person name="Zhao Q."/>
            <person name="Crabtree J."/>
            <person name="Allen J.E."/>
            <person name="Delcher A.L."/>
            <person name="Guiliano D.B."/>
            <person name="Miranda-Saavedra D."/>
            <person name="Angiuoli S.V."/>
            <person name="Creasy T."/>
            <person name="Amedeo P."/>
            <person name="Haas B."/>
            <person name="El-Sayed N.M."/>
            <person name="Wortman J.R."/>
            <person name="Feldblyum T."/>
            <person name="Tallon L."/>
            <person name="Schatz M."/>
            <person name="Shumway M."/>
            <person name="Koo H."/>
            <person name="Salzberg S.L."/>
            <person name="Schobel S."/>
            <person name="Pertea M."/>
            <person name="Pop M."/>
            <person name="White O."/>
            <person name="Barton G.J."/>
            <person name="Carlow C.K."/>
            <person name="Crawford M.J."/>
            <person name="Daub J."/>
            <person name="Dimmic M.W."/>
            <person name="Estes C.F."/>
            <person name="Foster J.M."/>
            <person name="Ganatra M."/>
            <person name="Gregory W.F."/>
            <person name="Johnson N.M."/>
            <person name="Jin J."/>
            <person name="Komuniecki R."/>
            <person name="Korf I."/>
            <person name="Kumar S."/>
            <person name="Laney S."/>
            <person name="Li B.W."/>
            <person name="Li W."/>
            <person name="Lindblom T.H."/>
            <person name="Lustigman S."/>
            <person name="Ma D."/>
            <person name="Maina C.V."/>
            <person name="Martin D.M."/>
            <person name="McCarter J.P."/>
            <person name="McReynolds L."/>
            <person name="Mitreva M."/>
            <person name="Nutman T.B."/>
            <person name="Parkinson J."/>
            <person name="Peregrin-Alvarez J.M."/>
            <person name="Poole C."/>
            <person name="Ren Q."/>
            <person name="Saunders L."/>
            <person name="Sluder A.E."/>
            <person name="Smith K."/>
            <person name="Stanke M."/>
            <person name="Unnasch T.R."/>
            <person name="Ware J."/>
            <person name="Wei A.D."/>
            <person name="Weil G."/>
            <person name="Williams D.J."/>
            <person name="Zhang Y."/>
            <person name="Williams S.A."/>
            <person name="Fraser-Liggett C."/>
            <person name="Slatko B."/>
            <person name="Blaxter M.L."/>
            <person name="Scott A.L."/>
        </authorList>
    </citation>
    <scope>NUCLEOTIDE SEQUENCE</scope>
    <source>
        <strain evidence="3">FR3</strain>
    </source>
</reference>
<dbReference type="WBParaSite" id="Bm10771.1">
    <property type="protein sequence ID" value="Bm10771.1"/>
    <property type="gene ID" value="WBGene00231032"/>
</dbReference>
<accession>A0A4E9FSD3</accession>
<sequence length="131" mass="15125">MTQDSREKKKVRDCMRAETLRGNDVSCCADTSREHSQRSKEEVEERRVIVCCGEAMRTHCFFSSPYRLHGRRPIVVSCLCLSVYVCMYVFRSILYGTISSHPRECMSVNVHMCVICMDVHVGYTHVRVNVP</sequence>
<name>A0A4E9FSD3_BRUMA</name>
<feature type="transmembrane region" description="Helical" evidence="1">
    <location>
        <begin position="74"/>
        <end position="98"/>
    </location>
</feature>
<evidence type="ECO:0000313" key="2">
    <source>
        <dbReference type="EMBL" id="VIO99712.1"/>
    </source>
</evidence>
<proteinExistence type="predicted"/>
<dbReference type="AlphaFoldDB" id="A0A4E9FSD3"/>
<evidence type="ECO:0000313" key="3">
    <source>
        <dbReference type="Proteomes" id="UP000006672"/>
    </source>
</evidence>
<accession>A0A8L7SLX4</accession>
<protein>
    <submittedName>
        <fullName evidence="2 4">Zinc finger, C2H2 type family protein</fullName>
    </submittedName>
</protein>